<dbReference type="InterPro" id="IPR036465">
    <property type="entry name" value="vWFA_dom_sf"/>
</dbReference>
<evidence type="ECO:0000313" key="2">
    <source>
        <dbReference type="EMBL" id="EKC22171.1"/>
    </source>
</evidence>
<accession>K1QKB6</accession>
<feature type="region of interest" description="Disordered" evidence="1">
    <location>
        <begin position="673"/>
        <end position="715"/>
    </location>
</feature>
<reference evidence="2" key="1">
    <citation type="journal article" date="2012" name="Nature">
        <title>The oyster genome reveals stress adaptation and complexity of shell formation.</title>
        <authorList>
            <person name="Zhang G."/>
            <person name="Fang X."/>
            <person name="Guo X."/>
            <person name="Li L."/>
            <person name="Luo R."/>
            <person name="Xu F."/>
            <person name="Yang P."/>
            <person name="Zhang L."/>
            <person name="Wang X."/>
            <person name="Qi H."/>
            <person name="Xiong Z."/>
            <person name="Que H."/>
            <person name="Xie Y."/>
            <person name="Holland P.W."/>
            <person name="Paps J."/>
            <person name="Zhu Y."/>
            <person name="Wu F."/>
            <person name="Chen Y."/>
            <person name="Wang J."/>
            <person name="Peng C."/>
            <person name="Meng J."/>
            <person name="Yang L."/>
            <person name="Liu J."/>
            <person name="Wen B."/>
            <person name="Zhang N."/>
            <person name="Huang Z."/>
            <person name="Zhu Q."/>
            <person name="Feng Y."/>
            <person name="Mount A."/>
            <person name="Hedgecock D."/>
            <person name="Xu Z."/>
            <person name="Liu Y."/>
            <person name="Domazet-Loso T."/>
            <person name="Du Y."/>
            <person name="Sun X."/>
            <person name="Zhang S."/>
            <person name="Liu B."/>
            <person name="Cheng P."/>
            <person name="Jiang X."/>
            <person name="Li J."/>
            <person name="Fan D."/>
            <person name="Wang W."/>
            <person name="Fu W."/>
            <person name="Wang T."/>
            <person name="Wang B."/>
            <person name="Zhang J."/>
            <person name="Peng Z."/>
            <person name="Li Y."/>
            <person name="Li N."/>
            <person name="Wang J."/>
            <person name="Chen M."/>
            <person name="He Y."/>
            <person name="Tan F."/>
            <person name="Song X."/>
            <person name="Zheng Q."/>
            <person name="Huang R."/>
            <person name="Yang H."/>
            <person name="Du X."/>
            <person name="Chen L."/>
            <person name="Yang M."/>
            <person name="Gaffney P.M."/>
            <person name="Wang S."/>
            <person name="Luo L."/>
            <person name="She Z."/>
            <person name="Ming Y."/>
            <person name="Huang W."/>
            <person name="Zhang S."/>
            <person name="Huang B."/>
            <person name="Zhang Y."/>
            <person name="Qu T."/>
            <person name="Ni P."/>
            <person name="Miao G."/>
            <person name="Wang J."/>
            <person name="Wang Q."/>
            <person name="Steinberg C.E."/>
            <person name="Wang H."/>
            <person name="Li N."/>
            <person name="Qian L."/>
            <person name="Zhang G."/>
            <person name="Li Y."/>
            <person name="Yang H."/>
            <person name="Liu X."/>
            <person name="Wang J."/>
            <person name="Yin Y."/>
            <person name="Wang J."/>
        </authorList>
    </citation>
    <scope>NUCLEOTIDE SEQUENCE [LARGE SCALE GENOMIC DNA]</scope>
    <source>
        <strain evidence="2">05x7-T-G4-1.051#20</strain>
    </source>
</reference>
<dbReference type="PANTHER" id="PTHR46530:SF1">
    <property type="entry name" value="PROTEIN MONO-ADP-RIBOSYLTRANSFERASE PARP4"/>
    <property type="match status" value="1"/>
</dbReference>
<dbReference type="SUPFAM" id="SSF53300">
    <property type="entry name" value="vWA-like"/>
    <property type="match status" value="1"/>
</dbReference>
<evidence type="ECO:0000256" key="1">
    <source>
        <dbReference type="SAM" id="MobiDB-lite"/>
    </source>
</evidence>
<gene>
    <name evidence="2" type="ORF">CGI_10002704</name>
</gene>
<feature type="region of interest" description="Disordered" evidence="1">
    <location>
        <begin position="772"/>
        <end position="835"/>
    </location>
</feature>
<dbReference type="HOGENOM" id="CLU_302903_0_0_1"/>
<proteinExistence type="predicted"/>
<feature type="region of interest" description="Disordered" evidence="1">
    <location>
        <begin position="859"/>
        <end position="901"/>
    </location>
</feature>
<dbReference type="Pfam" id="PF08487">
    <property type="entry name" value="VIT"/>
    <property type="match status" value="1"/>
</dbReference>
<dbReference type="GO" id="GO:0005737">
    <property type="term" value="C:cytoplasm"/>
    <property type="evidence" value="ECO:0007669"/>
    <property type="project" value="TreeGrafter"/>
</dbReference>
<name>K1QKB6_MAGGI</name>
<dbReference type="PROSITE" id="PS51468">
    <property type="entry name" value="VIT"/>
    <property type="match status" value="1"/>
</dbReference>
<organism evidence="2">
    <name type="scientific">Magallana gigas</name>
    <name type="common">Pacific oyster</name>
    <name type="synonym">Crassostrea gigas</name>
    <dbReference type="NCBI Taxonomy" id="29159"/>
    <lineage>
        <taxon>Eukaryota</taxon>
        <taxon>Metazoa</taxon>
        <taxon>Spiralia</taxon>
        <taxon>Lophotrochozoa</taxon>
        <taxon>Mollusca</taxon>
        <taxon>Bivalvia</taxon>
        <taxon>Autobranchia</taxon>
        <taxon>Pteriomorphia</taxon>
        <taxon>Ostreida</taxon>
        <taxon>Ostreoidea</taxon>
        <taxon>Ostreidae</taxon>
        <taxon>Magallana</taxon>
    </lineage>
</organism>
<feature type="compositionally biased region" description="Basic and acidic residues" evidence="1">
    <location>
        <begin position="673"/>
        <end position="689"/>
    </location>
</feature>
<dbReference type="PANTHER" id="PTHR46530">
    <property type="entry name" value="PROTEIN MONO-ADP-RIBOSYLTRANSFERASE PARP4"/>
    <property type="match status" value="1"/>
</dbReference>
<dbReference type="EMBL" id="JH818464">
    <property type="protein sequence ID" value="EKC22171.1"/>
    <property type="molecule type" value="Genomic_DNA"/>
</dbReference>
<dbReference type="GO" id="GO:0003950">
    <property type="term" value="F:NAD+ poly-ADP-ribosyltransferase activity"/>
    <property type="evidence" value="ECO:0007669"/>
    <property type="project" value="InterPro"/>
</dbReference>
<dbReference type="SMART" id="SM00609">
    <property type="entry name" value="VIT"/>
    <property type="match status" value="1"/>
</dbReference>
<dbReference type="InParanoid" id="K1QKB6"/>
<sequence>MVVLMTWNDDEFVVYNTDQQMMSYLVEFTIGNEIPVEISVEKEVLEREETPEETIIDISNVHDVTNPLTKVKAGLVSNDNTPVTLLEAHIRAKLIDLAGEVVVLQEYHNNSDQALEAKYVFPLDEMAAVCGFEAFINGKHIVGEVKEKETAHREYKRAVQEGHGAYLMDQDEETPEVFTVSVGNLPTGAVVVIKITYVTELQVDGDLINFRLPGSVAPWKQKFVDAPEFKDKSWDTVQVGDTCCSVQVYVDMPFDIRSLECPTHKVLSKRTATKAVVQMKDNQMLEDGFQLLIGLAEIHVPRMWVESDEGGSQACMLTFYPEFEADEESEVEVILMIDSSNSMKDSSHRDAKKAALLVLHLMDPTWRFNVKLQANQGNTELCRPLHSYYLLKSESSTRNIFLFSDGYINNDEDTLVKISQNSQHTRVFTMGISSVANRHLLKAIARVGAGSFEFYDSKFKSKWEDKVRSQLQKAAQPVLTSVSVDWRHDDQHPAPIQAPQQITALFSGSRQVVYGFVDNCYMATLKAKIGVQEISTIVSTSDLSVTKGKMLHRLTAKGVIRDWEDGVLSPDRTGHEVKKMNLKQYVIELSKRYSIVTSLTSFVAIEKREKDEVVSDSAPVIKDLLTKEDVDVLTYLSWDNEDEAVPDSSPAMGGVDMLNNNFYASSDNEELEELKSTNSEEKFLREERGTSSSEEEEEEEEEILEENGKKGKSRKFLSRMRSCRIPVDLDKQDVMHEEQDPSAQAKYRIKMGGLGYKGDIVSRGQKDTCVESEVTGVSKQARIPALPSMEASRSSDELKPQLKSPQPVSWRSCPLPLRRPSKKRVLSPPSDPFVSIYDESEPLLLEENDMNVDITLQGKLLPSEEGEKSTRGPVIQEGDLGTDSDSDLPPPPPPSPPPRPDIDYMGALAKKLAMRKKPMFQRISDEKVLSTDEAFTCTDADQTMADIHVYEGCYKEAKKNNFLGHLQIMTDLQGNWPDPCCEKH</sequence>
<dbReference type="Gene3D" id="3.40.50.410">
    <property type="entry name" value="von Willebrand factor, type A domain"/>
    <property type="match status" value="1"/>
</dbReference>
<feature type="compositionally biased region" description="Acidic residues" evidence="1">
    <location>
        <begin position="693"/>
        <end position="705"/>
    </location>
</feature>
<dbReference type="InterPro" id="IPR031273">
    <property type="entry name" value="PARP4"/>
</dbReference>
<feature type="compositionally biased region" description="Pro residues" evidence="1">
    <location>
        <begin position="888"/>
        <end position="899"/>
    </location>
</feature>
<dbReference type="AlphaFoldDB" id="K1QKB6"/>
<dbReference type="InterPro" id="IPR013694">
    <property type="entry name" value="VIT"/>
</dbReference>
<protein>
    <submittedName>
        <fullName evidence="2">Poly [ADP-ribose] polymerase 4</fullName>
    </submittedName>
</protein>